<evidence type="ECO:0000256" key="1">
    <source>
        <dbReference type="ARBA" id="ARBA00003408"/>
    </source>
</evidence>
<name>A0A4V6KCQ5_HATHI</name>
<feature type="transmembrane region" description="Helical" evidence="13">
    <location>
        <begin position="360"/>
        <end position="382"/>
    </location>
</feature>
<feature type="transmembrane region" description="Helical" evidence="13">
    <location>
        <begin position="134"/>
        <end position="157"/>
    </location>
</feature>
<evidence type="ECO:0000256" key="8">
    <source>
        <dbReference type="ARBA" id="ARBA00022692"/>
    </source>
</evidence>
<dbReference type="NCBIfam" id="TIGR00797">
    <property type="entry name" value="matE"/>
    <property type="match status" value="1"/>
</dbReference>
<evidence type="ECO:0000313" key="15">
    <source>
        <dbReference type="Proteomes" id="UP000308489"/>
    </source>
</evidence>
<evidence type="ECO:0000256" key="13">
    <source>
        <dbReference type="SAM" id="Phobius"/>
    </source>
</evidence>
<evidence type="ECO:0000256" key="6">
    <source>
        <dbReference type="ARBA" id="ARBA00022449"/>
    </source>
</evidence>
<feature type="transmembrane region" description="Helical" evidence="13">
    <location>
        <begin position="389"/>
        <end position="409"/>
    </location>
</feature>
<organism evidence="14 15">
    <name type="scientific">Hathewaya histolytica</name>
    <name type="common">Clostridium histolyticum</name>
    <dbReference type="NCBI Taxonomy" id="1498"/>
    <lineage>
        <taxon>Bacteria</taxon>
        <taxon>Bacillati</taxon>
        <taxon>Bacillota</taxon>
        <taxon>Clostridia</taxon>
        <taxon>Eubacteriales</taxon>
        <taxon>Clostridiaceae</taxon>
        <taxon>Hathewaya</taxon>
    </lineage>
</organism>
<feature type="transmembrane region" description="Helical" evidence="13">
    <location>
        <begin position="194"/>
        <end position="216"/>
    </location>
</feature>
<feature type="transmembrane region" description="Helical" evidence="13">
    <location>
        <begin position="421"/>
        <end position="444"/>
    </location>
</feature>
<protein>
    <recommendedName>
        <fullName evidence="4">Probable multidrug resistance protein NorM</fullName>
    </recommendedName>
    <alternativeName>
        <fullName evidence="12">Multidrug-efflux transporter</fullName>
    </alternativeName>
</protein>
<dbReference type="CDD" id="cd13140">
    <property type="entry name" value="MATE_like_1"/>
    <property type="match status" value="1"/>
</dbReference>
<keyword evidence="9 13" id="KW-1133">Transmembrane helix</keyword>
<feature type="transmembrane region" description="Helical" evidence="13">
    <location>
        <begin position="245"/>
        <end position="267"/>
    </location>
</feature>
<dbReference type="GO" id="GO:0006811">
    <property type="term" value="P:monoatomic ion transport"/>
    <property type="evidence" value="ECO:0007669"/>
    <property type="project" value="UniProtKB-KW"/>
</dbReference>
<dbReference type="AlphaFoldDB" id="A0A4V6KCQ5"/>
<dbReference type="GO" id="GO:0015297">
    <property type="term" value="F:antiporter activity"/>
    <property type="evidence" value="ECO:0007669"/>
    <property type="project" value="UniProtKB-KW"/>
</dbReference>
<dbReference type="KEGG" id="hhw:NCTC503_00072"/>
<dbReference type="GO" id="GO:0005886">
    <property type="term" value="C:plasma membrane"/>
    <property type="evidence" value="ECO:0007669"/>
    <property type="project" value="UniProtKB-SubCell"/>
</dbReference>
<evidence type="ECO:0000256" key="12">
    <source>
        <dbReference type="ARBA" id="ARBA00031636"/>
    </source>
</evidence>
<evidence type="ECO:0000256" key="9">
    <source>
        <dbReference type="ARBA" id="ARBA00022989"/>
    </source>
</evidence>
<sequence length="457" mass="49979">MSKNIDLTEGNILKSLVSLALPIMGTSFIQMAYNMIDMLWIGRIGSLAVAAIGTAGFFVWFGQSFVILSKTGAEICVSQALGGKKYNEAKSYATNAIQLNIILSIFYSIVLILFRSNLIGFFKLNTKEVITMSQTYLMIVGFGMIFNFINPVLTGIFNGTGNSKIPFRINSIGLIFNMIFDPILIFGIGPFPKLGVSGAAIATVLAQFVVTMCFLIEMKRENIELFKINIFSKFEFEYIRKLVKLGLPVAIQNGLFAFFAMVLGRIIATHGDTAVGVQKVGSQIEAISWMTAGGFSTALGAFVGQNYGAKKYNRIIKGYFIALCVSSIVGILTTLLLVLGAKPIFSIFISEKEALRLGIVYLRILGLSQLFMCIEITTAGAFNGLGRTTFPAIISILFNAMRIPSALILSKPEILGLNGVWWSISITSIFKGIILVSIFMIFVLKNKNFKALLQDSV</sequence>
<dbReference type="InterPro" id="IPR002528">
    <property type="entry name" value="MATE_fam"/>
</dbReference>
<dbReference type="Proteomes" id="UP000308489">
    <property type="component" value="Chromosome 1"/>
</dbReference>
<keyword evidence="6" id="KW-0050">Antiport</keyword>
<evidence type="ECO:0000256" key="11">
    <source>
        <dbReference type="ARBA" id="ARBA00023136"/>
    </source>
</evidence>
<gene>
    <name evidence="14" type="primary">mepA_1</name>
    <name evidence="14" type="ORF">NCTC503_00072</name>
</gene>
<comment type="function">
    <text evidence="1">Multidrug efflux pump.</text>
</comment>
<evidence type="ECO:0000256" key="10">
    <source>
        <dbReference type="ARBA" id="ARBA00023065"/>
    </source>
</evidence>
<evidence type="ECO:0000256" key="5">
    <source>
        <dbReference type="ARBA" id="ARBA00022448"/>
    </source>
</evidence>
<evidence type="ECO:0000256" key="3">
    <source>
        <dbReference type="ARBA" id="ARBA00010199"/>
    </source>
</evidence>
<evidence type="ECO:0000256" key="4">
    <source>
        <dbReference type="ARBA" id="ARBA00020268"/>
    </source>
</evidence>
<feature type="transmembrane region" description="Helical" evidence="13">
    <location>
        <begin position="12"/>
        <end position="33"/>
    </location>
</feature>
<dbReference type="PIRSF" id="PIRSF006603">
    <property type="entry name" value="DinF"/>
    <property type="match status" value="1"/>
</dbReference>
<keyword evidence="7" id="KW-1003">Cell membrane</keyword>
<keyword evidence="5" id="KW-0813">Transport</keyword>
<dbReference type="InterPro" id="IPR048279">
    <property type="entry name" value="MdtK-like"/>
</dbReference>
<keyword evidence="10" id="KW-0406">Ion transport</keyword>
<feature type="transmembrane region" description="Helical" evidence="13">
    <location>
        <begin position="287"/>
        <end position="307"/>
    </location>
</feature>
<evidence type="ECO:0000256" key="7">
    <source>
        <dbReference type="ARBA" id="ARBA00022475"/>
    </source>
</evidence>
<accession>A0A4V6KCQ5</accession>
<dbReference type="Pfam" id="PF01554">
    <property type="entry name" value="MatE"/>
    <property type="match status" value="2"/>
</dbReference>
<keyword evidence="11 13" id="KW-0472">Membrane</keyword>
<dbReference type="EMBL" id="LR590481">
    <property type="protein sequence ID" value="VTQ81787.1"/>
    <property type="molecule type" value="Genomic_DNA"/>
</dbReference>
<evidence type="ECO:0000313" key="14">
    <source>
        <dbReference type="EMBL" id="VTQ81787.1"/>
    </source>
</evidence>
<dbReference type="PANTHER" id="PTHR43298">
    <property type="entry name" value="MULTIDRUG RESISTANCE PROTEIN NORM-RELATED"/>
    <property type="match status" value="1"/>
</dbReference>
<dbReference type="PANTHER" id="PTHR43298:SF2">
    <property type="entry name" value="FMN_FAD EXPORTER YEEO-RELATED"/>
    <property type="match status" value="1"/>
</dbReference>
<feature type="transmembrane region" description="Helical" evidence="13">
    <location>
        <begin position="39"/>
        <end position="61"/>
    </location>
</feature>
<feature type="transmembrane region" description="Helical" evidence="13">
    <location>
        <begin position="92"/>
        <end position="114"/>
    </location>
</feature>
<comment type="subcellular location">
    <subcellularLocation>
        <location evidence="2">Cell membrane</location>
        <topology evidence="2">Multi-pass membrane protein</topology>
    </subcellularLocation>
</comment>
<proteinExistence type="inferred from homology"/>
<dbReference type="OrthoDB" id="9776324at2"/>
<evidence type="ECO:0000256" key="2">
    <source>
        <dbReference type="ARBA" id="ARBA00004651"/>
    </source>
</evidence>
<dbReference type="InterPro" id="IPR050222">
    <property type="entry name" value="MATE_MdtK"/>
</dbReference>
<dbReference type="GO" id="GO:0042910">
    <property type="term" value="F:xenobiotic transmembrane transporter activity"/>
    <property type="evidence" value="ECO:0007669"/>
    <property type="project" value="InterPro"/>
</dbReference>
<keyword evidence="15" id="KW-1185">Reference proteome</keyword>
<feature type="transmembrane region" description="Helical" evidence="13">
    <location>
        <begin position="169"/>
        <end position="188"/>
    </location>
</feature>
<comment type="similarity">
    <text evidence="3">Belongs to the multi antimicrobial extrusion (MATE) (TC 2.A.66.1) family.</text>
</comment>
<dbReference type="RefSeq" id="WP_138208924.1">
    <property type="nucleotide sequence ID" value="NZ_CBCRUQ010000037.1"/>
</dbReference>
<feature type="transmembrane region" description="Helical" evidence="13">
    <location>
        <begin position="319"/>
        <end position="340"/>
    </location>
</feature>
<reference evidence="14 15" key="1">
    <citation type="submission" date="2019-05" db="EMBL/GenBank/DDBJ databases">
        <authorList>
            <consortium name="Pathogen Informatics"/>
        </authorList>
    </citation>
    <scope>NUCLEOTIDE SEQUENCE [LARGE SCALE GENOMIC DNA]</scope>
    <source>
        <strain evidence="14 15">NCTC503</strain>
    </source>
</reference>
<keyword evidence="8 13" id="KW-0812">Transmembrane</keyword>